<evidence type="ECO:0000313" key="7">
    <source>
        <dbReference type="Proteomes" id="UP001631957"/>
    </source>
</evidence>
<protein>
    <submittedName>
        <fullName evidence="6">Radical SAM protein</fullName>
    </submittedName>
</protein>
<organism evidence="6 7">
    <name type="scientific">Streptomyces niveiscabiei</name>
    <dbReference type="NCBI Taxonomy" id="164115"/>
    <lineage>
        <taxon>Bacteria</taxon>
        <taxon>Bacillati</taxon>
        <taxon>Actinomycetota</taxon>
        <taxon>Actinomycetes</taxon>
        <taxon>Kitasatosporales</taxon>
        <taxon>Streptomycetaceae</taxon>
        <taxon>Streptomyces</taxon>
    </lineage>
</organism>
<keyword evidence="7" id="KW-1185">Reference proteome</keyword>
<dbReference type="SUPFAM" id="SSF102114">
    <property type="entry name" value="Radical SAM enzymes"/>
    <property type="match status" value="1"/>
</dbReference>
<dbReference type="CDD" id="cd01335">
    <property type="entry name" value="Radical_SAM"/>
    <property type="match status" value="1"/>
</dbReference>
<keyword evidence="1" id="KW-0949">S-adenosyl-L-methionine</keyword>
<proteinExistence type="predicted"/>
<evidence type="ECO:0000256" key="3">
    <source>
        <dbReference type="ARBA" id="ARBA00023004"/>
    </source>
</evidence>
<feature type="domain" description="Radical SAM core" evidence="5">
    <location>
        <begin position="46"/>
        <end position="188"/>
    </location>
</feature>
<evidence type="ECO:0000256" key="2">
    <source>
        <dbReference type="ARBA" id="ARBA00022723"/>
    </source>
</evidence>
<keyword evidence="4" id="KW-0411">Iron-sulfur</keyword>
<dbReference type="InterPro" id="IPR013785">
    <property type="entry name" value="Aldolase_TIM"/>
</dbReference>
<dbReference type="SFLD" id="SFLDS00029">
    <property type="entry name" value="Radical_SAM"/>
    <property type="match status" value="1"/>
</dbReference>
<gene>
    <name evidence="6" type="ORF">ACKI18_00505</name>
</gene>
<dbReference type="Proteomes" id="UP001631957">
    <property type="component" value="Unassembled WGS sequence"/>
</dbReference>
<dbReference type="PANTHER" id="PTHR11228">
    <property type="entry name" value="RADICAL SAM DOMAIN PROTEIN"/>
    <property type="match status" value="1"/>
</dbReference>
<reference evidence="6 7" key="1">
    <citation type="submission" date="2024-12" db="EMBL/GenBank/DDBJ databases">
        <title>Forecasting of Potato common scab and diversities of Pathogenic streptomyces spp. in china.</title>
        <authorList>
            <person name="Handique U."/>
            <person name="Wu J."/>
        </authorList>
    </citation>
    <scope>NUCLEOTIDE SEQUENCE [LARGE SCALE GENOMIC DNA]</scope>
    <source>
        <strain evidence="6 7">ZRIMU1530</strain>
    </source>
</reference>
<sequence>MREYDLGAVIGMALKSHYRDAMFANRDGQDRLKLLMNDMVIEEQLCQMRCSYCLTEDFNLLMAVPDARLRLTTDRRADWHEILDAYHRQVDSPIMRLSGGEFFWLKGSTEFVAECSEKYEVVQVITNGAFLTPHRLEALAELGNVQLCLSLDGHTLEMNGHRLPPKQHKLFDVIMRHLDHAVELGIPIEIQSVISDLNATGQADFAEFLLERYGRGVMLYFFPVRGETRTTHAPPLGDHFAPLLERYDELSAVLPPRAFVEHIGNQLSTGVRTLRCYATATMVQLFGQGDVSCCPYAWLKPMGNIKENPQLIHEQFGKHQHYDMFMQPRPRFPYCKSCTGPIDVVNLYLFGNITEQEIARCAPYAGPRALERLRELKSAFTPVFEPAEEPSPR</sequence>
<dbReference type="SFLD" id="SFLDG01067">
    <property type="entry name" value="SPASM/twitch_domain_containing"/>
    <property type="match status" value="1"/>
</dbReference>
<dbReference type="RefSeq" id="WP_319736943.1">
    <property type="nucleotide sequence ID" value="NZ_JARAYJ010000048.1"/>
</dbReference>
<dbReference type="Gene3D" id="3.20.20.70">
    <property type="entry name" value="Aldolase class I"/>
    <property type="match status" value="1"/>
</dbReference>
<name>A0ABW9HJY5_9ACTN</name>
<evidence type="ECO:0000256" key="1">
    <source>
        <dbReference type="ARBA" id="ARBA00022691"/>
    </source>
</evidence>
<dbReference type="PANTHER" id="PTHR11228:SF7">
    <property type="entry name" value="PQQA PEPTIDE CYCLASE"/>
    <property type="match status" value="1"/>
</dbReference>
<evidence type="ECO:0000259" key="5">
    <source>
        <dbReference type="Pfam" id="PF04055"/>
    </source>
</evidence>
<evidence type="ECO:0000256" key="4">
    <source>
        <dbReference type="ARBA" id="ARBA00023014"/>
    </source>
</evidence>
<accession>A0ABW9HJY5</accession>
<dbReference type="InterPro" id="IPR007197">
    <property type="entry name" value="rSAM"/>
</dbReference>
<comment type="caution">
    <text evidence="6">The sequence shown here is derived from an EMBL/GenBank/DDBJ whole genome shotgun (WGS) entry which is preliminary data.</text>
</comment>
<dbReference type="InterPro" id="IPR050377">
    <property type="entry name" value="Radical_SAM_PqqE_MftC-like"/>
</dbReference>
<dbReference type="InterPro" id="IPR058240">
    <property type="entry name" value="rSAM_sf"/>
</dbReference>
<evidence type="ECO:0000313" key="6">
    <source>
        <dbReference type="EMBL" id="MFM9607185.1"/>
    </source>
</evidence>
<keyword evidence="3" id="KW-0408">Iron</keyword>
<dbReference type="EMBL" id="JBJVNI010000001">
    <property type="protein sequence ID" value="MFM9607185.1"/>
    <property type="molecule type" value="Genomic_DNA"/>
</dbReference>
<dbReference type="Pfam" id="PF04055">
    <property type="entry name" value="Radical_SAM"/>
    <property type="match status" value="1"/>
</dbReference>
<keyword evidence="2" id="KW-0479">Metal-binding</keyword>